<evidence type="ECO:0000313" key="2">
    <source>
        <dbReference type="EMBL" id="TKS68716.1"/>
    </source>
</evidence>
<name>A0A4U5U3I8_COLLU</name>
<proteinExistence type="predicted"/>
<protein>
    <submittedName>
        <fullName evidence="2">Uncharacterized protein</fullName>
    </submittedName>
</protein>
<dbReference type="Proteomes" id="UP000298787">
    <property type="component" value="Chromosome 3"/>
</dbReference>
<evidence type="ECO:0000256" key="1">
    <source>
        <dbReference type="SAM" id="MobiDB-lite"/>
    </source>
</evidence>
<evidence type="ECO:0000313" key="3">
    <source>
        <dbReference type="Proteomes" id="UP000298787"/>
    </source>
</evidence>
<sequence>MDQSTMLTESIYTATAGMSINVNVKAEARKQRTSTVSERQRDHADFADFHVSGGAGGFLSALDSRCEYGRRKLYTTFTAGEGARQVASFSDLSSLIQRESSALGSSVQVVQRHCDASQRKQHDIQPDFKIKDPN</sequence>
<keyword evidence="3" id="KW-1185">Reference proteome</keyword>
<dbReference type="AlphaFoldDB" id="A0A4U5U3I8"/>
<dbReference type="EMBL" id="CM014080">
    <property type="protein sequence ID" value="TKS68716.1"/>
    <property type="molecule type" value="Genomic_DNA"/>
</dbReference>
<feature type="region of interest" description="Disordered" evidence="1">
    <location>
        <begin position="114"/>
        <end position="134"/>
    </location>
</feature>
<gene>
    <name evidence="2" type="ORF">D9C73_002779</name>
</gene>
<organism evidence="2 3">
    <name type="scientific">Collichthys lucidus</name>
    <name type="common">Big head croaker</name>
    <name type="synonym">Sciaena lucida</name>
    <dbReference type="NCBI Taxonomy" id="240159"/>
    <lineage>
        <taxon>Eukaryota</taxon>
        <taxon>Metazoa</taxon>
        <taxon>Chordata</taxon>
        <taxon>Craniata</taxon>
        <taxon>Vertebrata</taxon>
        <taxon>Euteleostomi</taxon>
        <taxon>Actinopterygii</taxon>
        <taxon>Neopterygii</taxon>
        <taxon>Teleostei</taxon>
        <taxon>Neoteleostei</taxon>
        <taxon>Acanthomorphata</taxon>
        <taxon>Eupercaria</taxon>
        <taxon>Sciaenidae</taxon>
        <taxon>Collichthys</taxon>
    </lineage>
</organism>
<reference evidence="2 3" key="1">
    <citation type="submission" date="2019-01" db="EMBL/GenBank/DDBJ databases">
        <title>Genome Assembly of Collichthys lucidus.</title>
        <authorList>
            <person name="Cai M."/>
            <person name="Xiao S."/>
        </authorList>
    </citation>
    <scope>NUCLEOTIDE SEQUENCE [LARGE SCALE GENOMIC DNA]</scope>
    <source>
        <strain evidence="2">JT15FE1705JMU</strain>
        <tissue evidence="2">Muscle</tissue>
    </source>
</reference>
<accession>A0A4U5U3I8</accession>